<protein>
    <submittedName>
        <fullName evidence="6">3-oxosteroid 1-dehydrogenase</fullName>
        <ecNumber evidence="6">1.3.99.4</ecNumber>
    </submittedName>
</protein>
<dbReference type="AlphaFoldDB" id="A0A840CEG9"/>
<dbReference type="InterPro" id="IPR036188">
    <property type="entry name" value="FAD/NAD-bd_sf"/>
</dbReference>
<reference evidence="6" key="1">
    <citation type="submission" date="2020-08" db="EMBL/GenBank/DDBJ databases">
        <title>Genomic Encyclopedia of Type Strains, Phase IV (KMG-IV): sequencing the most valuable type-strain genomes for metagenomic binning, comparative biology and taxonomic classification.</title>
        <authorList>
            <person name="Goeker M."/>
        </authorList>
    </citation>
    <scope>NUCLEOTIDE SEQUENCE [LARGE SCALE GENOMIC DNA]</scope>
    <source>
        <strain evidence="6">DSM 105040</strain>
    </source>
</reference>
<comment type="caution">
    <text evidence="6">The sequence shown here is derived from an EMBL/GenBank/DDBJ whole genome shotgun (WGS) entry which is preliminary data.</text>
</comment>
<evidence type="ECO:0000256" key="3">
    <source>
        <dbReference type="ARBA" id="ARBA00022827"/>
    </source>
</evidence>
<dbReference type="InterPro" id="IPR027477">
    <property type="entry name" value="Succ_DH/fumarate_Rdtase_cat_sf"/>
</dbReference>
<dbReference type="Proteomes" id="UP000585681">
    <property type="component" value="Unassembled WGS sequence"/>
</dbReference>
<dbReference type="SUPFAM" id="SSF51905">
    <property type="entry name" value="FAD/NAD(P)-binding domain"/>
    <property type="match status" value="1"/>
</dbReference>
<proteinExistence type="predicted"/>
<evidence type="ECO:0000256" key="2">
    <source>
        <dbReference type="ARBA" id="ARBA00022630"/>
    </source>
</evidence>
<evidence type="ECO:0000256" key="4">
    <source>
        <dbReference type="ARBA" id="ARBA00023002"/>
    </source>
</evidence>
<dbReference type="EMBL" id="JACIEQ010000001">
    <property type="protein sequence ID" value="MBB4021679.1"/>
    <property type="molecule type" value="Genomic_DNA"/>
</dbReference>
<dbReference type="GO" id="GO:0047571">
    <property type="term" value="F:3-oxosteroid 1-dehydrogenase activity"/>
    <property type="evidence" value="ECO:0007669"/>
    <property type="project" value="UniProtKB-EC"/>
</dbReference>
<dbReference type="InterPro" id="IPR050315">
    <property type="entry name" value="FAD-oxidoreductase_2"/>
</dbReference>
<dbReference type="GO" id="GO:0008202">
    <property type="term" value="P:steroid metabolic process"/>
    <property type="evidence" value="ECO:0007669"/>
    <property type="project" value="UniProtKB-ARBA"/>
</dbReference>
<evidence type="ECO:0000259" key="5">
    <source>
        <dbReference type="Pfam" id="PF00890"/>
    </source>
</evidence>
<sequence>MWDREVDVLCAGSGAGGLAAAIAAAEFGGTVLVAEKDELLGGVQALSSGQIWFGGNRYAKEAGVEDSLEETNEYMEALSQGLAIPELRDVYVQRGNEVLDFFEDRIGIRLQVIRDLPDYYYPKLPGSKPEGRYLEVEPFDATQLGEWAARCRTSPYGHGYSYVTSNEFNAMQTGKGPFVGDLLAEHIGKDERCAGAGLAAWMLKAALDRGVEILAESPVTRIISEEGRVVGAEVTTPEGVIRVRTRRGVVLATSGYDWNADLVRSHETMPGAGSMCPPSVEGDHFALASDAGAIPVAVRAPAQTPIFVGYKVPSEEIYGKMSQRMLVPGQPHSIIVNKTGKRFANDAFYPDVATKAWRFDGQGEALVNWPAWLVFDENFREKYSLLPSYPGMPLPEGVAEQADTLEELAAKTGIDAEGLKAQVDRFNGFCETGEDPDFGRHETPWGTLMTGDGRMPVHPNFGPLERGPFYAVPLVRVVMGVPSAGLRVDENARVVNARGDGVPGLFAAGNAAAWLDIGGGYNSGIANMRGLLQGYLSAQTMMQSNAG</sequence>
<keyword evidence="4 6" id="KW-0560">Oxidoreductase</keyword>
<accession>A0A840CEG9</accession>
<name>A0A840CEG9_9RHOB</name>
<dbReference type="Pfam" id="PF00890">
    <property type="entry name" value="FAD_binding_2"/>
    <property type="match status" value="1"/>
</dbReference>
<gene>
    <name evidence="6" type="ORF">GGR17_001470</name>
</gene>
<dbReference type="SUPFAM" id="SSF56425">
    <property type="entry name" value="Succinate dehydrogenase/fumarate reductase flavoprotein, catalytic domain"/>
    <property type="match status" value="1"/>
</dbReference>
<dbReference type="InterPro" id="IPR003953">
    <property type="entry name" value="FAD-dep_OxRdtase_2_FAD-bd"/>
</dbReference>
<dbReference type="Gene3D" id="3.50.50.60">
    <property type="entry name" value="FAD/NAD(P)-binding domain"/>
    <property type="match status" value="2"/>
</dbReference>
<keyword evidence="2" id="KW-0285">Flavoprotein</keyword>
<dbReference type="PANTHER" id="PTHR43400:SF10">
    <property type="entry name" value="3-OXOSTEROID 1-DEHYDROGENASE"/>
    <property type="match status" value="1"/>
</dbReference>
<organism evidence="6 7">
    <name type="scientific">Actibacterium naphthalenivorans</name>
    <dbReference type="NCBI Taxonomy" id="1614693"/>
    <lineage>
        <taxon>Bacteria</taxon>
        <taxon>Pseudomonadati</taxon>
        <taxon>Pseudomonadota</taxon>
        <taxon>Alphaproteobacteria</taxon>
        <taxon>Rhodobacterales</taxon>
        <taxon>Roseobacteraceae</taxon>
        <taxon>Actibacterium</taxon>
    </lineage>
</organism>
<dbReference type="EC" id="1.3.99.4" evidence="6"/>
<evidence type="ECO:0000313" key="6">
    <source>
        <dbReference type="EMBL" id="MBB4021679.1"/>
    </source>
</evidence>
<evidence type="ECO:0000313" key="7">
    <source>
        <dbReference type="Proteomes" id="UP000585681"/>
    </source>
</evidence>
<feature type="domain" description="FAD-dependent oxidoreductase 2 FAD-binding" evidence="5">
    <location>
        <begin position="7"/>
        <end position="514"/>
    </location>
</feature>
<evidence type="ECO:0000256" key="1">
    <source>
        <dbReference type="ARBA" id="ARBA00001974"/>
    </source>
</evidence>
<dbReference type="RefSeq" id="WP_054540230.1">
    <property type="nucleotide sequence ID" value="NZ_JACIEQ010000001.1"/>
</dbReference>
<keyword evidence="7" id="KW-1185">Reference proteome</keyword>
<comment type="cofactor">
    <cofactor evidence="1">
        <name>FAD</name>
        <dbReference type="ChEBI" id="CHEBI:57692"/>
    </cofactor>
</comment>
<keyword evidence="3" id="KW-0274">FAD</keyword>
<dbReference type="PANTHER" id="PTHR43400">
    <property type="entry name" value="FUMARATE REDUCTASE"/>
    <property type="match status" value="1"/>
</dbReference>